<name>A0ABU7G5Q1_9ALTE</name>
<evidence type="ECO:0000313" key="5">
    <source>
        <dbReference type="EMBL" id="MEE1674737.1"/>
    </source>
</evidence>
<reference evidence="6" key="1">
    <citation type="submission" date="2023-07" db="EMBL/GenBank/DDBJ databases">
        <title>Draft genome sequence of Agarivorans aestuarii strain ZMCS4, a CAZymes producing bacteria isolated from the marine brown algae Clodostephus spongiosus.</title>
        <authorList>
            <person name="Lorente B."/>
            <person name="Cabral C."/>
            <person name="Frias J."/>
            <person name="Faria J."/>
            <person name="Toubarro D."/>
        </authorList>
    </citation>
    <scope>NUCLEOTIDE SEQUENCE [LARGE SCALE GENOMIC DNA]</scope>
    <source>
        <strain evidence="6">ZMCS4</strain>
    </source>
</reference>
<keyword evidence="3" id="KW-0804">Transcription</keyword>
<dbReference type="PANTHER" id="PTHR43132">
    <property type="entry name" value="ARSENICAL RESISTANCE OPERON REPRESSOR ARSR-RELATED"/>
    <property type="match status" value="1"/>
</dbReference>
<dbReference type="RefSeq" id="WP_329775787.1">
    <property type="nucleotide sequence ID" value="NZ_JAYDYW010000009.1"/>
</dbReference>
<gene>
    <name evidence="5" type="ORF">SNR37_004181</name>
</gene>
<evidence type="ECO:0000313" key="6">
    <source>
        <dbReference type="Proteomes" id="UP001310248"/>
    </source>
</evidence>
<dbReference type="SMART" id="SM00418">
    <property type="entry name" value="HTH_ARSR"/>
    <property type="match status" value="1"/>
</dbReference>
<accession>A0ABU7G5Q1</accession>
<dbReference type="PANTHER" id="PTHR43132:SF2">
    <property type="entry name" value="ARSENICAL RESISTANCE OPERON REPRESSOR ARSR-RELATED"/>
    <property type="match status" value="1"/>
</dbReference>
<dbReference type="InterPro" id="IPR036388">
    <property type="entry name" value="WH-like_DNA-bd_sf"/>
</dbReference>
<sequence>MQSHEVLHEQARTVSSYLKTIAHPDRLVVLCLLCDGEMSVGELLAHSNNSQSAFSQHLKVLREQGLVAVRKQAQTVFYSLADAKVKSLLASLQQQFCN</sequence>
<evidence type="ECO:0000256" key="2">
    <source>
        <dbReference type="ARBA" id="ARBA00023125"/>
    </source>
</evidence>
<evidence type="ECO:0000259" key="4">
    <source>
        <dbReference type="PROSITE" id="PS50987"/>
    </source>
</evidence>
<evidence type="ECO:0000256" key="1">
    <source>
        <dbReference type="ARBA" id="ARBA00023015"/>
    </source>
</evidence>
<dbReference type="CDD" id="cd00090">
    <property type="entry name" value="HTH_ARSR"/>
    <property type="match status" value="1"/>
</dbReference>
<dbReference type="InterPro" id="IPR036390">
    <property type="entry name" value="WH_DNA-bd_sf"/>
</dbReference>
<keyword evidence="6" id="KW-1185">Reference proteome</keyword>
<organism evidence="5 6">
    <name type="scientific">Agarivorans aestuarii</name>
    <dbReference type="NCBI Taxonomy" id="1563703"/>
    <lineage>
        <taxon>Bacteria</taxon>
        <taxon>Pseudomonadati</taxon>
        <taxon>Pseudomonadota</taxon>
        <taxon>Gammaproteobacteria</taxon>
        <taxon>Alteromonadales</taxon>
        <taxon>Alteromonadaceae</taxon>
        <taxon>Agarivorans</taxon>
    </lineage>
</organism>
<evidence type="ECO:0000256" key="3">
    <source>
        <dbReference type="ARBA" id="ARBA00023163"/>
    </source>
</evidence>
<dbReference type="PRINTS" id="PR00778">
    <property type="entry name" value="HTHARSR"/>
</dbReference>
<dbReference type="SUPFAM" id="SSF46785">
    <property type="entry name" value="Winged helix' DNA-binding domain"/>
    <property type="match status" value="1"/>
</dbReference>
<dbReference type="EMBL" id="JAYDYW010000009">
    <property type="protein sequence ID" value="MEE1674737.1"/>
    <property type="molecule type" value="Genomic_DNA"/>
</dbReference>
<reference evidence="5 6" key="2">
    <citation type="submission" date="2023-12" db="EMBL/GenBank/DDBJ databases">
        <authorList>
            <consortium name="Cladostephus spongiosus"/>
            <person name="Lorente B."/>
            <person name="Cabral C."/>
            <person name="Frias J."/>
            <person name="Faria J."/>
            <person name="Toubarro D."/>
        </authorList>
    </citation>
    <scope>NUCLEOTIDE SEQUENCE [LARGE SCALE GENOMIC DNA]</scope>
    <source>
        <strain evidence="5 6">ZMCS4</strain>
    </source>
</reference>
<keyword evidence="1" id="KW-0805">Transcription regulation</keyword>
<dbReference type="InterPro" id="IPR011991">
    <property type="entry name" value="ArsR-like_HTH"/>
</dbReference>
<protein>
    <submittedName>
        <fullName evidence="5">Metalloregulator ArsR/SmtB family transcription factor</fullName>
    </submittedName>
</protein>
<dbReference type="InterPro" id="IPR051011">
    <property type="entry name" value="Metal_resp_trans_reg"/>
</dbReference>
<dbReference type="PROSITE" id="PS50987">
    <property type="entry name" value="HTH_ARSR_2"/>
    <property type="match status" value="1"/>
</dbReference>
<feature type="domain" description="HTH arsR-type" evidence="4">
    <location>
        <begin position="6"/>
        <end position="98"/>
    </location>
</feature>
<dbReference type="Proteomes" id="UP001310248">
    <property type="component" value="Unassembled WGS sequence"/>
</dbReference>
<dbReference type="Pfam" id="PF01022">
    <property type="entry name" value="HTH_5"/>
    <property type="match status" value="1"/>
</dbReference>
<dbReference type="NCBIfam" id="NF033788">
    <property type="entry name" value="HTH_metalloreg"/>
    <property type="match status" value="1"/>
</dbReference>
<comment type="caution">
    <text evidence="5">The sequence shown here is derived from an EMBL/GenBank/DDBJ whole genome shotgun (WGS) entry which is preliminary data.</text>
</comment>
<keyword evidence="2" id="KW-0238">DNA-binding</keyword>
<proteinExistence type="predicted"/>
<dbReference type="InterPro" id="IPR001845">
    <property type="entry name" value="HTH_ArsR_DNA-bd_dom"/>
</dbReference>
<dbReference type="Gene3D" id="1.10.10.10">
    <property type="entry name" value="Winged helix-like DNA-binding domain superfamily/Winged helix DNA-binding domain"/>
    <property type="match status" value="1"/>
</dbReference>